<accession>A0A226RJ05</accession>
<dbReference type="KEGG" id="lagl:BEN83_00445"/>
<evidence type="ECO:0000313" key="2">
    <source>
        <dbReference type="EMBL" id="PLA76279.1"/>
    </source>
</evidence>
<protein>
    <submittedName>
        <fullName evidence="1">Fe-S-oxidoreductase</fullName>
    </submittedName>
    <submittedName>
        <fullName evidence="2">YkgJ family cysteine cluster protein</fullName>
    </submittedName>
</protein>
<dbReference type="PANTHER" id="PTHR35866:SF1">
    <property type="entry name" value="YKGJ FAMILY CYSTEINE CLUSTER PROTEIN"/>
    <property type="match status" value="1"/>
</dbReference>
<name>A0A226RJ05_9LACO</name>
<reference evidence="2" key="2">
    <citation type="submission" date="2017-12" db="EMBL/GenBank/DDBJ databases">
        <authorList>
            <person name="Hurst M.R.H."/>
        </authorList>
    </citation>
    <scope>NUCLEOTIDE SEQUENCE [LARGE SCALE GENOMIC DNA]</scope>
    <source>
        <strain evidence="2">268A</strain>
    </source>
</reference>
<dbReference type="RefSeq" id="WP_050611766.1">
    <property type="nucleotide sequence ID" value="NZ_BLAM01000122.1"/>
</dbReference>
<proteinExistence type="predicted"/>
<dbReference type="Proteomes" id="UP000215261">
    <property type="component" value="Unassembled WGS sequence"/>
</dbReference>
<reference evidence="1 3" key="1">
    <citation type="submission" date="2016-03" db="EMBL/GenBank/DDBJ databases">
        <title>Sequencing of Lactobacillus Species from Commercial Turkeys.</title>
        <authorList>
            <person name="Johnson T.J."/>
            <person name="Youmans B.P."/>
            <person name="Case K.A."/>
        </authorList>
    </citation>
    <scope>NUCLEOTIDE SEQUENCE [LARGE SCALE GENOMIC DNA]</scope>
    <source>
        <strain evidence="1 3">UMNLA1</strain>
    </source>
</reference>
<dbReference type="AlphaFoldDB" id="A0A226RJ05"/>
<comment type="caution">
    <text evidence="1">The sequence shown here is derived from an EMBL/GenBank/DDBJ whole genome shotgun (WGS) entry which is preliminary data.</text>
</comment>
<dbReference type="Proteomes" id="UP000234579">
    <property type="component" value="Unassembled WGS sequence"/>
</dbReference>
<dbReference type="EMBL" id="PKGI01000033">
    <property type="protein sequence ID" value="PLA76279.1"/>
    <property type="molecule type" value="Genomic_DNA"/>
</dbReference>
<evidence type="ECO:0000313" key="3">
    <source>
        <dbReference type="Proteomes" id="UP000215261"/>
    </source>
</evidence>
<dbReference type="STRING" id="1601.GCA_001243975_01235"/>
<dbReference type="Pfam" id="PF03692">
    <property type="entry name" value="CxxCxxCC"/>
    <property type="match status" value="1"/>
</dbReference>
<reference evidence="4" key="3">
    <citation type="submission" date="2017-12" db="EMBL/GenBank/DDBJ databases">
        <authorList>
            <person name="Christensen H."/>
        </authorList>
    </citation>
    <scope>NUCLEOTIDE SEQUENCE [LARGE SCALE GENOMIC DNA]</scope>
    <source>
        <strain evidence="4">268A</strain>
    </source>
</reference>
<dbReference type="InterPro" id="IPR005358">
    <property type="entry name" value="Puta_zinc/iron-chelating_dom"/>
</dbReference>
<organism evidence="1 3">
    <name type="scientific">Ligilactobacillus agilis</name>
    <dbReference type="NCBI Taxonomy" id="1601"/>
    <lineage>
        <taxon>Bacteria</taxon>
        <taxon>Bacillati</taxon>
        <taxon>Bacillota</taxon>
        <taxon>Bacilli</taxon>
        <taxon>Lactobacillales</taxon>
        <taxon>Lactobacillaceae</taxon>
        <taxon>Ligilactobacillus</taxon>
    </lineage>
</organism>
<sequence>MAKSLETVYLKDGQVDVAHYHDLALQKQKEHAKFLATLKKKKPKHLDQLVQKVHNEVFEQIDCTKCANCCKSLGPLFTEADIERIAKAMRMKLGKFEETYLRVDEDGDKVFNCMPCPFLGADNLCSIYALRPKACREFPHTDRKKIYQINHLTIKNTLYCPAAYLFVEKLRQELG</sequence>
<evidence type="ECO:0000313" key="1">
    <source>
        <dbReference type="EMBL" id="OXS40057.1"/>
    </source>
</evidence>
<evidence type="ECO:0000313" key="4">
    <source>
        <dbReference type="Proteomes" id="UP000234579"/>
    </source>
</evidence>
<gene>
    <name evidence="1" type="ORF">AYP69_05945</name>
    <name evidence="2" type="ORF">CYR79_07050</name>
</gene>
<dbReference type="EMBL" id="LUGO01000049">
    <property type="protein sequence ID" value="OXS40057.1"/>
    <property type="molecule type" value="Genomic_DNA"/>
</dbReference>
<dbReference type="PANTHER" id="PTHR35866">
    <property type="entry name" value="PUTATIVE-RELATED"/>
    <property type="match status" value="1"/>
</dbReference>